<protein>
    <recommendedName>
        <fullName evidence="1">YdhG-like domain-containing protein</fullName>
    </recommendedName>
</protein>
<dbReference type="InterPro" id="IPR014922">
    <property type="entry name" value="YdhG-like"/>
</dbReference>
<dbReference type="Pfam" id="PF08818">
    <property type="entry name" value="DUF1801"/>
    <property type="match status" value="1"/>
</dbReference>
<evidence type="ECO:0000313" key="3">
    <source>
        <dbReference type="Proteomes" id="UP000078292"/>
    </source>
</evidence>
<dbReference type="EMBL" id="LXEY01000010">
    <property type="protein sequence ID" value="OAV62632.1"/>
    <property type="molecule type" value="Genomic_DNA"/>
</dbReference>
<keyword evidence="3" id="KW-1185">Reference proteome</keyword>
<gene>
    <name evidence="2" type="ORF">A6F49_05575</name>
</gene>
<reference evidence="2 3" key="1">
    <citation type="submission" date="2016-04" db="EMBL/GenBank/DDBJ databases">
        <title>First whole genome shotgun sequence of the bacterium Enteractinococcus sp. strain UASWS1574.</title>
        <authorList>
            <person name="Crovadore J."/>
            <person name="Chablais R."/>
            <person name="Lefort F."/>
        </authorList>
    </citation>
    <scope>NUCLEOTIDE SEQUENCE [LARGE SCALE GENOMIC DNA]</scope>
    <source>
        <strain evidence="2 3">UASWS1574</strain>
    </source>
</reference>
<sequence>MSKPKTVDEFFEQFHDPARSTLNQLRAIADQAAPDTHTALKWGSPAWIHASGTILFIVDGFKHHANVVFTPSTRQAFDDELATFQTGKGSVKIPYTETVPCHLLQRMVAYRIREHEQDGVLWM</sequence>
<dbReference type="AlphaFoldDB" id="A0A1B7M207"/>
<dbReference type="Gene3D" id="3.90.1150.200">
    <property type="match status" value="1"/>
</dbReference>
<evidence type="ECO:0000259" key="1">
    <source>
        <dbReference type="Pfam" id="PF08818"/>
    </source>
</evidence>
<accession>A0A1B7M207</accession>
<dbReference type="SUPFAM" id="SSF159888">
    <property type="entry name" value="YdhG-like"/>
    <property type="match status" value="1"/>
</dbReference>
<dbReference type="OrthoDB" id="3236524at2"/>
<organism evidence="2 3">
    <name type="scientific">Enteractinococcus helveticum</name>
    <dbReference type="NCBI Taxonomy" id="1837282"/>
    <lineage>
        <taxon>Bacteria</taxon>
        <taxon>Bacillati</taxon>
        <taxon>Actinomycetota</taxon>
        <taxon>Actinomycetes</taxon>
        <taxon>Micrococcales</taxon>
        <taxon>Micrococcaceae</taxon>
    </lineage>
</organism>
<dbReference type="STRING" id="1837282.A6F49_05575"/>
<proteinExistence type="predicted"/>
<evidence type="ECO:0000313" key="2">
    <source>
        <dbReference type="EMBL" id="OAV62632.1"/>
    </source>
</evidence>
<name>A0A1B7M207_9MICC</name>
<comment type="caution">
    <text evidence="2">The sequence shown here is derived from an EMBL/GenBank/DDBJ whole genome shotgun (WGS) entry which is preliminary data.</text>
</comment>
<feature type="domain" description="YdhG-like" evidence="1">
    <location>
        <begin position="19"/>
        <end position="112"/>
    </location>
</feature>
<dbReference type="Proteomes" id="UP000078292">
    <property type="component" value="Unassembled WGS sequence"/>
</dbReference>
<dbReference type="RefSeq" id="WP_043056891.1">
    <property type="nucleotide sequence ID" value="NZ_LXEY01000010.1"/>
</dbReference>